<dbReference type="EMBL" id="FUWS01000006">
    <property type="protein sequence ID" value="SKA10433.1"/>
    <property type="molecule type" value="Genomic_DNA"/>
</dbReference>
<name>A0A1T4R385_9ACTN</name>
<protein>
    <submittedName>
        <fullName evidence="1">Uncharacterized protein</fullName>
    </submittedName>
</protein>
<reference evidence="1 2" key="1">
    <citation type="submission" date="2017-02" db="EMBL/GenBank/DDBJ databases">
        <authorList>
            <person name="Peterson S.W."/>
        </authorList>
    </citation>
    <scope>NUCLEOTIDE SEQUENCE [LARGE SCALE GENOMIC DNA]</scope>
    <source>
        <strain evidence="1 2">DSM 45154</strain>
    </source>
</reference>
<evidence type="ECO:0000313" key="2">
    <source>
        <dbReference type="Proteomes" id="UP000190637"/>
    </source>
</evidence>
<dbReference type="Proteomes" id="UP000190637">
    <property type="component" value="Unassembled WGS sequence"/>
</dbReference>
<keyword evidence="2" id="KW-1185">Reference proteome</keyword>
<accession>A0A1T4R385</accession>
<dbReference type="InterPro" id="IPR046175">
    <property type="entry name" value="DUF6177"/>
</dbReference>
<proteinExistence type="predicted"/>
<sequence length="338" mass="36083">MKRHPAVDVDTGRTVVVVQDRPVVPLSSWLADALAACGRNGRRLQVLSPSGSRITLPLRTVLDEAKARWVVEGDDGGHHDGVSGVPLVWEERDGFVPLAGTTGPSPEFSRPAAVETDEGGQLLVDLRLLHPAREGLVLGDAVEALALGLTGARPVGWGTSEPALSPWDRSALTALCRRRAPKPTWVVFTGPLGGERRFVGTQRVSRVTSGVKETITFAVGHAPGEMPPLERVARLVRDMADRGVLLSLVVKRARGRADLTWEPRWMGLPVPVGMAIGAAGVREAGLDRVLAAPVRGRVMGPSRSPSVWFPLGNGDDSGAWTEFEALMRHLRPEGAAAV</sequence>
<dbReference type="OrthoDB" id="5103427at2"/>
<dbReference type="RefSeq" id="WP_144390096.1">
    <property type="nucleotide sequence ID" value="NZ_FUWS01000006.1"/>
</dbReference>
<gene>
    <name evidence="1" type="ORF">SAMN02745673_02475</name>
</gene>
<dbReference type="STRING" id="1122192.SAMN02745673_02475"/>
<organism evidence="1 2">
    <name type="scientific">Marinactinospora thermotolerans DSM 45154</name>
    <dbReference type="NCBI Taxonomy" id="1122192"/>
    <lineage>
        <taxon>Bacteria</taxon>
        <taxon>Bacillati</taxon>
        <taxon>Actinomycetota</taxon>
        <taxon>Actinomycetes</taxon>
        <taxon>Streptosporangiales</taxon>
        <taxon>Nocardiopsidaceae</taxon>
        <taxon>Marinactinospora</taxon>
    </lineage>
</organism>
<evidence type="ECO:0000313" key="1">
    <source>
        <dbReference type="EMBL" id="SKA10433.1"/>
    </source>
</evidence>
<dbReference type="Pfam" id="PF19674">
    <property type="entry name" value="DUF6177"/>
    <property type="match status" value="1"/>
</dbReference>
<dbReference type="AlphaFoldDB" id="A0A1T4R385"/>